<feature type="transmembrane region" description="Helical" evidence="2">
    <location>
        <begin position="14"/>
        <end position="34"/>
    </location>
</feature>
<dbReference type="InterPro" id="IPR050445">
    <property type="entry name" value="Bact_polysacc_biosynth/exp"/>
</dbReference>
<evidence type="ECO:0000256" key="2">
    <source>
        <dbReference type="SAM" id="Phobius"/>
    </source>
</evidence>
<keyword evidence="1" id="KW-0175">Coiled coil</keyword>
<dbReference type="RefSeq" id="WP_135285467.1">
    <property type="nucleotide sequence ID" value="NZ_SMLL01000004.1"/>
</dbReference>
<dbReference type="GO" id="GO:0005886">
    <property type="term" value="C:plasma membrane"/>
    <property type="evidence" value="ECO:0007669"/>
    <property type="project" value="TreeGrafter"/>
</dbReference>
<keyword evidence="2" id="KW-1133">Transmembrane helix</keyword>
<sequence length="369" mass="41280">MTARSVFRSFVRRAPLWGLVALAIAVLATFWLFIAADRYVSEARVVLQRSDLSQGQTVDFANLIAGGGGGNRADQLWLRDHLLSTEMLRQADAALKLRAHYSEGGDWWTRLSSADEPIELFKEYFHQRVAIELDEFAGVLSIEVQAYTPEMAQALAAFLLQQGEAAMNRMGHSLAQEQVRFLEQQVGAHSQRVQATRLAVLEFQNKKGLVSPLATTENLAAVVSRLEAQLSELQTRRRALLGYLQASAPNVVELDLQIAATENQMRQERGRLAAPGGRTLNATVEEFQRLQLEAEFAQEVYKTALVALERGRVEATRTLKKLTVLQAPSVPEYPMRPRRYYNTLVYSLLVLMLAGVAHLLLAIVRDHQD</sequence>
<protein>
    <submittedName>
        <fullName evidence="3">Chain-length determining protein</fullName>
    </submittedName>
</protein>
<dbReference type="Proteomes" id="UP000297564">
    <property type="component" value="Unassembled WGS sequence"/>
</dbReference>
<name>A0A4Z0BKT0_9BURK</name>
<organism evidence="3 4">
    <name type="scientific">Ramlibacter rhizophilus</name>
    <dbReference type="NCBI Taxonomy" id="1781167"/>
    <lineage>
        <taxon>Bacteria</taxon>
        <taxon>Pseudomonadati</taxon>
        <taxon>Pseudomonadota</taxon>
        <taxon>Betaproteobacteria</taxon>
        <taxon>Burkholderiales</taxon>
        <taxon>Comamonadaceae</taxon>
        <taxon>Ramlibacter</taxon>
    </lineage>
</organism>
<keyword evidence="2" id="KW-0472">Membrane</keyword>
<evidence type="ECO:0000313" key="4">
    <source>
        <dbReference type="Proteomes" id="UP000297564"/>
    </source>
</evidence>
<feature type="transmembrane region" description="Helical" evidence="2">
    <location>
        <begin position="344"/>
        <end position="364"/>
    </location>
</feature>
<feature type="coiled-coil region" evidence="1">
    <location>
        <begin position="216"/>
        <end position="300"/>
    </location>
</feature>
<proteinExistence type="predicted"/>
<dbReference type="EMBL" id="SMLL01000004">
    <property type="protein sequence ID" value="TFY99925.1"/>
    <property type="molecule type" value="Genomic_DNA"/>
</dbReference>
<reference evidence="3 4" key="1">
    <citation type="submission" date="2019-03" db="EMBL/GenBank/DDBJ databases">
        <title>Ramlibacter rhizophilus CCTCC AB2015357, whole genome shotgun sequence.</title>
        <authorList>
            <person name="Zhang X."/>
            <person name="Feng G."/>
            <person name="Zhu H."/>
        </authorList>
    </citation>
    <scope>NUCLEOTIDE SEQUENCE [LARGE SCALE GENOMIC DNA]</scope>
    <source>
        <strain evidence="3 4">CCTCC AB2015357</strain>
    </source>
</reference>
<dbReference type="PANTHER" id="PTHR32309">
    <property type="entry name" value="TYROSINE-PROTEIN KINASE"/>
    <property type="match status" value="1"/>
</dbReference>
<dbReference type="PANTHER" id="PTHR32309:SF13">
    <property type="entry name" value="FERRIC ENTEROBACTIN TRANSPORT PROTEIN FEPE"/>
    <property type="match status" value="1"/>
</dbReference>
<gene>
    <name evidence="3" type="ORF">EZ242_12385</name>
</gene>
<accession>A0A4Z0BKT0</accession>
<comment type="caution">
    <text evidence="3">The sequence shown here is derived from an EMBL/GenBank/DDBJ whole genome shotgun (WGS) entry which is preliminary data.</text>
</comment>
<evidence type="ECO:0000313" key="3">
    <source>
        <dbReference type="EMBL" id="TFY99925.1"/>
    </source>
</evidence>
<dbReference type="GO" id="GO:0004713">
    <property type="term" value="F:protein tyrosine kinase activity"/>
    <property type="evidence" value="ECO:0007669"/>
    <property type="project" value="TreeGrafter"/>
</dbReference>
<dbReference type="OrthoDB" id="5497849at2"/>
<keyword evidence="2" id="KW-0812">Transmembrane</keyword>
<evidence type="ECO:0000256" key="1">
    <source>
        <dbReference type="SAM" id="Coils"/>
    </source>
</evidence>
<dbReference type="AlphaFoldDB" id="A0A4Z0BKT0"/>
<keyword evidence="4" id="KW-1185">Reference proteome</keyword>